<dbReference type="SUPFAM" id="SSF50475">
    <property type="entry name" value="FMN-binding split barrel"/>
    <property type="match status" value="1"/>
</dbReference>
<sequence length="140" mass="15236">MTVPADRRMIEVSGTEALWLLEGSAQGRLVYVQRELAVVRPAAHVMEYGRLVVRAPVQAATIPGRALLTYQVDEIRTPAGTGWTVSAHGPADVIADPDEAAHYRRTLPGWAHGPHDTLLRLHPQSVSGFRLARTATEAGR</sequence>
<reference evidence="1" key="1">
    <citation type="submission" date="2022-10" db="EMBL/GenBank/DDBJ databases">
        <title>The complete genomes of actinobacterial strains from the NBC collection.</title>
        <authorList>
            <person name="Joergensen T.S."/>
            <person name="Alvarez Arevalo M."/>
            <person name="Sterndorff E.B."/>
            <person name="Faurdal D."/>
            <person name="Vuksanovic O."/>
            <person name="Mourched A.-S."/>
            <person name="Charusanti P."/>
            <person name="Shaw S."/>
            <person name="Blin K."/>
            <person name="Weber T."/>
        </authorList>
    </citation>
    <scope>NUCLEOTIDE SEQUENCE</scope>
    <source>
        <strain evidence="1">NBC_00049</strain>
    </source>
</reference>
<gene>
    <name evidence="1" type="ORF">OG327_32260</name>
</gene>
<protein>
    <submittedName>
        <fullName evidence="1">Pyridoxamine 5'-phosphate oxidase family protein</fullName>
    </submittedName>
</protein>
<organism evidence="1">
    <name type="scientific">Streptomyces sp. NBC_00049</name>
    <dbReference type="NCBI Taxonomy" id="2903617"/>
    <lineage>
        <taxon>Bacteria</taxon>
        <taxon>Bacillati</taxon>
        <taxon>Actinomycetota</taxon>
        <taxon>Actinomycetes</taxon>
        <taxon>Kitasatosporales</taxon>
        <taxon>Streptomycetaceae</taxon>
        <taxon>Streptomyces</taxon>
    </lineage>
</organism>
<dbReference type="Pfam" id="PF12900">
    <property type="entry name" value="Pyridox_ox_2"/>
    <property type="match status" value="1"/>
</dbReference>
<evidence type="ECO:0000313" key="1">
    <source>
        <dbReference type="EMBL" id="WTU77625.1"/>
    </source>
</evidence>
<name>A0AAU2K1L1_9ACTN</name>
<accession>A0AAU2K1L1</accession>
<dbReference type="AlphaFoldDB" id="A0AAU2K1L1"/>
<dbReference type="InterPro" id="IPR012349">
    <property type="entry name" value="Split_barrel_FMN-bd"/>
</dbReference>
<dbReference type="InterPro" id="IPR024747">
    <property type="entry name" value="Pyridox_Oxase-rel"/>
</dbReference>
<dbReference type="EMBL" id="CP108264">
    <property type="protein sequence ID" value="WTU77625.1"/>
    <property type="molecule type" value="Genomic_DNA"/>
</dbReference>
<proteinExistence type="predicted"/>
<dbReference type="Gene3D" id="2.30.110.10">
    <property type="entry name" value="Electron Transport, Fmn-binding Protein, Chain A"/>
    <property type="match status" value="1"/>
</dbReference>